<gene>
    <name evidence="1" type="ORF">T459_27343</name>
</gene>
<sequence length="68" mass="7794">MSVLARKVIMEILLKVSPKSPLKFMSISKPWLRLISSRKLVKIHVKLTANNKECSNHKVLFQESTGNF</sequence>
<dbReference type="SUPFAM" id="SSF81383">
    <property type="entry name" value="F-box domain"/>
    <property type="match status" value="1"/>
</dbReference>
<evidence type="ECO:0008006" key="3">
    <source>
        <dbReference type="Google" id="ProtNLM"/>
    </source>
</evidence>
<organism evidence="1 2">
    <name type="scientific">Capsicum annuum</name>
    <name type="common">Capsicum pepper</name>
    <dbReference type="NCBI Taxonomy" id="4072"/>
    <lineage>
        <taxon>Eukaryota</taxon>
        <taxon>Viridiplantae</taxon>
        <taxon>Streptophyta</taxon>
        <taxon>Embryophyta</taxon>
        <taxon>Tracheophyta</taxon>
        <taxon>Spermatophyta</taxon>
        <taxon>Magnoliopsida</taxon>
        <taxon>eudicotyledons</taxon>
        <taxon>Gunneridae</taxon>
        <taxon>Pentapetalae</taxon>
        <taxon>asterids</taxon>
        <taxon>lamiids</taxon>
        <taxon>Solanales</taxon>
        <taxon>Solanaceae</taxon>
        <taxon>Solanoideae</taxon>
        <taxon>Capsiceae</taxon>
        <taxon>Capsicum</taxon>
    </lineage>
</organism>
<name>A0A2G2YDN6_CAPAN</name>
<reference evidence="1 2" key="1">
    <citation type="journal article" date="2014" name="Nat. Genet.">
        <title>Genome sequence of the hot pepper provides insights into the evolution of pungency in Capsicum species.</title>
        <authorList>
            <person name="Kim S."/>
            <person name="Park M."/>
            <person name="Yeom S.I."/>
            <person name="Kim Y.M."/>
            <person name="Lee J.M."/>
            <person name="Lee H.A."/>
            <person name="Seo E."/>
            <person name="Choi J."/>
            <person name="Cheong K."/>
            <person name="Kim K.T."/>
            <person name="Jung K."/>
            <person name="Lee G.W."/>
            <person name="Oh S.K."/>
            <person name="Bae C."/>
            <person name="Kim S.B."/>
            <person name="Lee H.Y."/>
            <person name="Kim S.Y."/>
            <person name="Kim M.S."/>
            <person name="Kang B.C."/>
            <person name="Jo Y.D."/>
            <person name="Yang H.B."/>
            <person name="Jeong H.J."/>
            <person name="Kang W.H."/>
            <person name="Kwon J.K."/>
            <person name="Shin C."/>
            <person name="Lim J.Y."/>
            <person name="Park J.H."/>
            <person name="Huh J.H."/>
            <person name="Kim J.S."/>
            <person name="Kim B.D."/>
            <person name="Cohen O."/>
            <person name="Paran I."/>
            <person name="Suh M.C."/>
            <person name="Lee S.B."/>
            <person name="Kim Y.K."/>
            <person name="Shin Y."/>
            <person name="Noh S.J."/>
            <person name="Park J."/>
            <person name="Seo Y.S."/>
            <person name="Kwon S.Y."/>
            <person name="Kim H.A."/>
            <person name="Park J.M."/>
            <person name="Kim H.J."/>
            <person name="Choi S.B."/>
            <person name="Bosland P.W."/>
            <person name="Reeves G."/>
            <person name="Jo S.H."/>
            <person name="Lee B.W."/>
            <person name="Cho H.T."/>
            <person name="Choi H.S."/>
            <person name="Lee M.S."/>
            <person name="Yu Y."/>
            <person name="Do Choi Y."/>
            <person name="Park B.S."/>
            <person name="van Deynze A."/>
            <person name="Ashrafi H."/>
            <person name="Hill T."/>
            <person name="Kim W.T."/>
            <person name="Pai H.S."/>
            <person name="Ahn H.K."/>
            <person name="Yeam I."/>
            <person name="Giovannoni J.J."/>
            <person name="Rose J.K."/>
            <person name="Sorensen I."/>
            <person name="Lee S.J."/>
            <person name="Kim R.W."/>
            <person name="Choi I.Y."/>
            <person name="Choi B.S."/>
            <person name="Lim J.S."/>
            <person name="Lee Y.H."/>
            <person name="Choi D."/>
        </authorList>
    </citation>
    <scope>NUCLEOTIDE SEQUENCE [LARGE SCALE GENOMIC DNA]</scope>
    <source>
        <strain evidence="2">cv. CM334</strain>
    </source>
</reference>
<protein>
    <recommendedName>
        <fullName evidence="3">F-box domain-containing protein</fullName>
    </recommendedName>
</protein>
<dbReference type="EMBL" id="AYRZ02000011">
    <property type="protein sequence ID" value="PHT67856.1"/>
    <property type="molecule type" value="Genomic_DNA"/>
</dbReference>
<dbReference type="Gramene" id="PHT67856">
    <property type="protein sequence ID" value="PHT67856"/>
    <property type="gene ID" value="T459_27343"/>
</dbReference>
<proteinExistence type="predicted"/>
<dbReference type="AlphaFoldDB" id="A0A2G2YDN6"/>
<accession>A0A2G2YDN6</accession>
<evidence type="ECO:0000313" key="2">
    <source>
        <dbReference type="Proteomes" id="UP000222542"/>
    </source>
</evidence>
<dbReference type="InterPro" id="IPR036047">
    <property type="entry name" value="F-box-like_dom_sf"/>
</dbReference>
<evidence type="ECO:0000313" key="1">
    <source>
        <dbReference type="EMBL" id="PHT67856.1"/>
    </source>
</evidence>
<dbReference type="Proteomes" id="UP000222542">
    <property type="component" value="Unassembled WGS sequence"/>
</dbReference>
<comment type="caution">
    <text evidence="1">The sequence shown here is derived from an EMBL/GenBank/DDBJ whole genome shotgun (WGS) entry which is preliminary data.</text>
</comment>
<keyword evidence="2" id="KW-1185">Reference proteome</keyword>
<reference evidence="1 2" key="2">
    <citation type="journal article" date="2017" name="Genome Biol.">
        <title>New reference genome sequences of hot pepper reveal the massive evolution of plant disease-resistance genes by retroduplication.</title>
        <authorList>
            <person name="Kim S."/>
            <person name="Park J."/>
            <person name="Yeom S.I."/>
            <person name="Kim Y.M."/>
            <person name="Seo E."/>
            <person name="Kim K.T."/>
            <person name="Kim M.S."/>
            <person name="Lee J.M."/>
            <person name="Cheong K."/>
            <person name="Shin H.S."/>
            <person name="Kim S.B."/>
            <person name="Han K."/>
            <person name="Lee J."/>
            <person name="Park M."/>
            <person name="Lee H.A."/>
            <person name="Lee H.Y."/>
            <person name="Lee Y."/>
            <person name="Oh S."/>
            <person name="Lee J.H."/>
            <person name="Choi E."/>
            <person name="Choi E."/>
            <person name="Lee S.E."/>
            <person name="Jeon J."/>
            <person name="Kim H."/>
            <person name="Choi G."/>
            <person name="Song H."/>
            <person name="Lee J."/>
            <person name="Lee S.C."/>
            <person name="Kwon J.K."/>
            <person name="Lee H.Y."/>
            <person name="Koo N."/>
            <person name="Hong Y."/>
            <person name="Kim R.W."/>
            <person name="Kang W.H."/>
            <person name="Huh J.H."/>
            <person name="Kang B.C."/>
            <person name="Yang T.J."/>
            <person name="Lee Y.H."/>
            <person name="Bennetzen J.L."/>
            <person name="Choi D."/>
        </authorList>
    </citation>
    <scope>NUCLEOTIDE SEQUENCE [LARGE SCALE GENOMIC DNA]</scope>
    <source>
        <strain evidence="2">cv. CM334</strain>
    </source>
</reference>